<evidence type="ECO:0000256" key="5">
    <source>
        <dbReference type="SAM" id="Phobius"/>
    </source>
</evidence>
<protein>
    <submittedName>
        <fullName evidence="7">DMT family transporter</fullName>
    </submittedName>
</protein>
<evidence type="ECO:0000259" key="6">
    <source>
        <dbReference type="Pfam" id="PF00892"/>
    </source>
</evidence>
<gene>
    <name evidence="7" type="ORF">ACFPJ5_04855</name>
</gene>
<dbReference type="InterPro" id="IPR000620">
    <property type="entry name" value="EamA_dom"/>
</dbReference>
<keyword evidence="2 5" id="KW-0812">Transmembrane</keyword>
<organism evidence="7 8">
    <name type="scientific">Salinirubrum litoreum</name>
    <dbReference type="NCBI Taxonomy" id="1126234"/>
    <lineage>
        <taxon>Archaea</taxon>
        <taxon>Methanobacteriati</taxon>
        <taxon>Methanobacteriota</taxon>
        <taxon>Stenosarchaea group</taxon>
        <taxon>Halobacteria</taxon>
        <taxon>Halobacteriales</taxon>
        <taxon>Haloferacaceae</taxon>
        <taxon>Salinirubrum</taxon>
    </lineage>
</organism>
<feature type="transmembrane region" description="Helical" evidence="5">
    <location>
        <begin position="7"/>
        <end position="27"/>
    </location>
</feature>
<dbReference type="InterPro" id="IPR037185">
    <property type="entry name" value="EmrE-like"/>
</dbReference>
<dbReference type="RefSeq" id="WP_227228391.1">
    <property type="nucleotide sequence ID" value="NZ_JAJCVJ010000001.1"/>
</dbReference>
<name>A0ABD5R8F8_9EURY</name>
<accession>A0ABD5R8F8</accession>
<comment type="subcellular location">
    <subcellularLocation>
        <location evidence="1">Membrane</location>
        <topology evidence="1">Multi-pass membrane protein</topology>
    </subcellularLocation>
</comment>
<feature type="transmembrane region" description="Helical" evidence="5">
    <location>
        <begin position="192"/>
        <end position="214"/>
    </location>
</feature>
<keyword evidence="4 5" id="KW-0472">Membrane</keyword>
<evidence type="ECO:0000313" key="7">
    <source>
        <dbReference type="EMBL" id="MFC5366257.1"/>
    </source>
</evidence>
<dbReference type="SUPFAM" id="SSF103481">
    <property type="entry name" value="Multidrug resistance efflux transporter EmrE"/>
    <property type="match status" value="2"/>
</dbReference>
<evidence type="ECO:0000256" key="3">
    <source>
        <dbReference type="ARBA" id="ARBA00022989"/>
    </source>
</evidence>
<dbReference type="EMBL" id="JBHSKX010000001">
    <property type="protein sequence ID" value="MFC5366257.1"/>
    <property type="molecule type" value="Genomic_DNA"/>
</dbReference>
<dbReference type="PANTHER" id="PTHR32322:SF2">
    <property type="entry name" value="EAMA DOMAIN-CONTAINING PROTEIN"/>
    <property type="match status" value="1"/>
</dbReference>
<feature type="domain" description="EamA" evidence="6">
    <location>
        <begin position="14"/>
        <end position="140"/>
    </location>
</feature>
<dbReference type="AlphaFoldDB" id="A0ABD5R8F8"/>
<dbReference type="Pfam" id="PF00892">
    <property type="entry name" value="EamA"/>
    <property type="match status" value="2"/>
</dbReference>
<feature type="transmembrane region" description="Helical" evidence="5">
    <location>
        <begin position="98"/>
        <end position="117"/>
    </location>
</feature>
<feature type="domain" description="EamA" evidence="6">
    <location>
        <begin position="165"/>
        <end position="305"/>
    </location>
</feature>
<reference evidence="7 8" key="1">
    <citation type="journal article" date="2019" name="Int. J. Syst. Evol. Microbiol.">
        <title>The Global Catalogue of Microorganisms (GCM) 10K type strain sequencing project: providing services to taxonomists for standard genome sequencing and annotation.</title>
        <authorList>
            <consortium name="The Broad Institute Genomics Platform"/>
            <consortium name="The Broad Institute Genome Sequencing Center for Infectious Disease"/>
            <person name="Wu L."/>
            <person name="Ma J."/>
        </authorList>
    </citation>
    <scope>NUCLEOTIDE SEQUENCE [LARGE SCALE GENOMIC DNA]</scope>
    <source>
        <strain evidence="7 8">CGMCC 1.12237</strain>
    </source>
</reference>
<feature type="transmembrane region" description="Helical" evidence="5">
    <location>
        <begin position="263"/>
        <end position="282"/>
    </location>
</feature>
<feature type="transmembrane region" description="Helical" evidence="5">
    <location>
        <begin position="162"/>
        <end position="180"/>
    </location>
</feature>
<feature type="transmembrane region" description="Helical" evidence="5">
    <location>
        <begin position="124"/>
        <end position="142"/>
    </location>
</feature>
<comment type="caution">
    <text evidence="7">The sequence shown here is derived from an EMBL/GenBank/DDBJ whole genome shotgun (WGS) entry which is preliminary data.</text>
</comment>
<dbReference type="GO" id="GO:0016020">
    <property type="term" value="C:membrane"/>
    <property type="evidence" value="ECO:0007669"/>
    <property type="project" value="UniProtKB-SubCell"/>
</dbReference>
<dbReference type="Proteomes" id="UP001596201">
    <property type="component" value="Unassembled WGS sequence"/>
</dbReference>
<evidence type="ECO:0000256" key="2">
    <source>
        <dbReference type="ARBA" id="ARBA00022692"/>
    </source>
</evidence>
<feature type="transmembrane region" description="Helical" evidence="5">
    <location>
        <begin position="226"/>
        <end position="251"/>
    </location>
</feature>
<keyword evidence="3 5" id="KW-1133">Transmembrane helix</keyword>
<feature type="transmembrane region" description="Helical" evidence="5">
    <location>
        <begin position="69"/>
        <end position="92"/>
    </location>
</feature>
<dbReference type="PANTHER" id="PTHR32322">
    <property type="entry name" value="INNER MEMBRANE TRANSPORTER"/>
    <property type="match status" value="1"/>
</dbReference>
<feature type="transmembrane region" description="Helical" evidence="5">
    <location>
        <begin position="33"/>
        <end position="57"/>
    </location>
</feature>
<proteinExistence type="predicted"/>
<sequence length="310" mass="31549">MSRRLPAIAPVAPLGAAVLWGGMYVVSRWGFEAIPPVTLAFLRVLLGGVVLLLVVRLREPTRSFSRAEWSRFALLGVWVAVTLATQFLGTALTTASQGSLLTVLTPVFTLALGVALLDESLSRAKVVGTGLALAGTLVVVAATTDLGTLDGGAGGGSLGGTVGGLGVLALLLASLGWALYTVQGAPLVRRYGALTTATYSTLFAVPLLAVGAGVEVVTTGADLGAISWTPALLAAVGYLGVASTALAWYLWYKGLEYVDSGTVAVFFFAQPVVGTVLGVLLLDEQAGPAFLLGGAVMAVGIYVVSSARGE</sequence>
<evidence type="ECO:0000313" key="8">
    <source>
        <dbReference type="Proteomes" id="UP001596201"/>
    </source>
</evidence>
<evidence type="ECO:0000256" key="4">
    <source>
        <dbReference type="ARBA" id="ARBA00023136"/>
    </source>
</evidence>
<keyword evidence="8" id="KW-1185">Reference proteome</keyword>
<feature type="transmembrane region" description="Helical" evidence="5">
    <location>
        <begin position="288"/>
        <end position="305"/>
    </location>
</feature>
<evidence type="ECO:0000256" key="1">
    <source>
        <dbReference type="ARBA" id="ARBA00004141"/>
    </source>
</evidence>
<dbReference type="InterPro" id="IPR050638">
    <property type="entry name" value="AA-Vitamin_Transporters"/>
</dbReference>